<dbReference type="InterPro" id="IPR050416">
    <property type="entry name" value="FAD-linked_Oxidoreductase"/>
</dbReference>
<dbReference type="Gene3D" id="3.30.465.10">
    <property type="match status" value="1"/>
</dbReference>
<proteinExistence type="inferred from homology"/>
<dbReference type="InterPro" id="IPR016166">
    <property type="entry name" value="FAD-bd_PCMH"/>
</dbReference>
<keyword evidence="7" id="KW-1185">Reference proteome</keyword>
<feature type="domain" description="FAD-binding PCMH-type" evidence="5">
    <location>
        <begin position="163"/>
        <end position="350"/>
    </location>
</feature>
<dbReference type="InterPro" id="IPR005919">
    <property type="entry name" value="Pmev_kin_anim"/>
</dbReference>
<evidence type="ECO:0000259" key="5">
    <source>
        <dbReference type="PROSITE" id="PS51387"/>
    </source>
</evidence>
<dbReference type="Pfam" id="PF01565">
    <property type="entry name" value="FAD_binding_4"/>
    <property type="match status" value="1"/>
</dbReference>
<keyword evidence="2" id="KW-0285">Flavoprotein</keyword>
<evidence type="ECO:0000256" key="3">
    <source>
        <dbReference type="ARBA" id="ARBA00022827"/>
    </source>
</evidence>
<dbReference type="PANTHER" id="PTHR42973:SF25">
    <property type="entry name" value="PHOSPHOMEVALONATE KINASE"/>
    <property type="match status" value="1"/>
</dbReference>
<comment type="similarity">
    <text evidence="1">Belongs to the oxygen-dependent FAD-linked oxidoreductase family.</text>
</comment>
<evidence type="ECO:0000256" key="4">
    <source>
        <dbReference type="ARBA" id="ARBA00023002"/>
    </source>
</evidence>
<dbReference type="InterPro" id="IPR016169">
    <property type="entry name" value="FAD-bd_PCMH_sub2"/>
</dbReference>
<dbReference type="SUPFAM" id="SSF56176">
    <property type="entry name" value="FAD-binding/transporter-associated domain-like"/>
    <property type="match status" value="1"/>
</dbReference>
<dbReference type="Proteomes" id="UP001521785">
    <property type="component" value="Unassembled WGS sequence"/>
</dbReference>
<dbReference type="InterPro" id="IPR029057">
    <property type="entry name" value="PRTase-like"/>
</dbReference>
<dbReference type="PROSITE" id="PS51387">
    <property type="entry name" value="FAD_PCMH"/>
    <property type="match status" value="1"/>
</dbReference>
<evidence type="ECO:0000313" key="6">
    <source>
        <dbReference type="EMBL" id="KAL1610862.1"/>
    </source>
</evidence>
<dbReference type="PANTHER" id="PTHR42973">
    <property type="entry name" value="BINDING OXIDOREDUCTASE, PUTATIVE (AFU_ORTHOLOGUE AFUA_1G17690)-RELATED"/>
    <property type="match status" value="1"/>
</dbReference>
<dbReference type="Gene3D" id="3.40.462.20">
    <property type="match status" value="1"/>
</dbReference>
<name>A0ABR3S2E6_9PLEO</name>
<gene>
    <name evidence="6" type="ORF">SLS60_002533</name>
</gene>
<dbReference type="Gene3D" id="3.40.50.300">
    <property type="entry name" value="P-loop containing nucleotide triphosphate hydrolases"/>
    <property type="match status" value="1"/>
</dbReference>
<evidence type="ECO:0000256" key="2">
    <source>
        <dbReference type="ARBA" id="ARBA00022630"/>
    </source>
</evidence>
<keyword evidence="3" id="KW-0274">FAD</keyword>
<dbReference type="EMBL" id="JAKJXO020000002">
    <property type="protein sequence ID" value="KAL1610862.1"/>
    <property type="molecule type" value="Genomic_DNA"/>
</dbReference>
<organism evidence="6 7">
    <name type="scientific">Paraconiothyrium brasiliense</name>
    <dbReference type="NCBI Taxonomy" id="300254"/>
    <lineage>
        <taxon>Eukaryota</taxon>
        <taxon>Fungi</taxon>
        <taxon>Dikarya</taxon>
        <taxon>Ascomycota</taxon>
        <taxon>Pezizomycotina</taxon>
        <taxon>Dothideomycetes</taxon>
        <taxon>Pleosporomycetidae</taxon>
        <taxon>Pleosporales</taxon>
        <taxon>Massarineae</taxon>
        <taxon>Didymosphaeriaceae</taxon>
        <taxon>Paraconiothyrium</taxon>
    </lineage>
</organism>
<dbReference type="Gene3D" id="3.40.50.2020">
    <property type="match status" value="1"/>
</dbReference>
<accession>A0ABR3S2E6</accession>
<protein>
    <recommendedName>
        <fullName evidence="5">FAD-binding PCMH-type domain-containing protein</fullName>
    </recommendedName>
</protein>
<evidence type="ECO:0000313" key="7">
    <source>
        <dbReference type="Proteomes" id="UP001521785"/>
    </source>
</evidence>
<dbReference type="SUPFAM" id="SSF53271">
    <property type="entry name" value="PRTase-like"/>
    <property type="match status" value="1"/>
</dbReference>
<dbReference type="Pfam" id="PF04275">
    <property type="entry name" value="P-mevalo_kinase"/>
    <property type="match status" value="1"/>
</dbReference>
<dbReference type="InterPro" id="IPR006094">
    <property type="entry name" value="Oxid_FAD_bind_N"/>
</dbReference>
<evidence type="ECO:0000256" key="1">
    <source>
        <dbReference type="ARBA" id="ARBA00005466"/>
    </source>
</evidence>
<dbReference type="Pfam" id="PF00156">
    <property type="entry name" value="Pribosyltran"/>
    <property type="match status" value="1"/>
</dbReference>
<dbReference type="InterPro" id="IPR027417">
    <property type="entry name" value="P-loop_NTPase"/>
</dbReference>
<dbReference type="InterPro" id="IPR036318">
    <property type="entry name" value="FAD-bd_PCMH-like_sf"/>
</dbReference>
<dbReference type="InterPro" id="IPR000836">
    <property type="entry name" value="PRTase_dom"/>
</dbReference>
<sequence length="1002" mass="109281">MSGNADEKYDIILFCHSMYGMKSKGKIIEYALGMVKDRPQKGMVVVFHRSESLHFQGLVCYESASFSTGVVRVVDDDQALDSFALFIAGFDVEDTDIGNATRAKWRQTCRTLGRREEASPDHLLFSGPEHMVVFTQDATSLPELIAQVPLADSNTTIKNWAARSHRPASVVRPTDVQQIQQCVWWALKHQFSLTMIGGGHSGHCLRPTVVAIDMGAFNQIHILAKSADRDAGSFVVVGSGCKAGDIVRRTLAAGVTVPLGARPSVGAGLWLQGGIGHLARRYGLACDAIVGAVMVSVQSGQIFYLGHVPSPYRPAGAILPECERDLLWAMRGAGTNFGIVISVTFKTYPASTYMVRNWIVPLDSSDRVRARFSDFDQLIAKKLKRNSSADGYLFRDAGRLQFGMTMIENSTTEPAFPMPATGCSIWESEDNGQVVDVVELFETELYISTMHGGHGGGKTSSFKRCVFLKEIGEARISHLLAAAMESCPTPLGYLHLLHGGGAVSDVTADASAFGCRAWDFACVVTGVWHRNEDHNRAAQSAVQWVYDVVDKLLPLSCGAYSADLGADPRDAALAAKAFGPNLPRLGRLKRMLDPCNVLAHACPLLTARIEQKLIILVTGKSCAGKDFCADVWLAIMRRTYRSLTARTVSISDATKQEYAMVTGADLGRLLNDRTYKEQHRPKLTAFFQRQVQQNPRLLEEHFLHAVHSEADADVLLITGMRDEAPVAALSHLVPDRRLLEVCVQASKQTRQVYRACQSSMTSDGCANGQRDSIPTTSNYPPSFIFNNDAAGEEAAKSFAQRHLLPFLCDDLQQLAGMVRSEPNFPRQGTDFRHVLGIPQQPSGLNLCTSLLRTHFAGDWAKIDAIVCCEAGGFIYASPLASQVRVPLVPIRKAGKLPPPTVSVIKTRSYISSLATENRKEKRIEMDRDAIAKGASVAVVDDVLSSGKTLCAVLELLGKVGIPADNVSVVVVAELPVHRGRQLLRQRGFGRVTIRSLLVFDGA</sequence>
<keyword evidence="4" id="KW-0560">Oxidoreductase</keyword>
<reference evidence="6 7" key="1">
    <citation type="submission" date="2024-02" db="EMBL/GenBank/DDBJ databases">
        <title>De novo assembly and annotation of 12 fungi associated with fruit tree decline syndrome in Ontario, Canada.</title>
        <authorList>
            <person name="Sulman M."/>
            <person name="Ellouze W."/>
            <person name="Ilyukhin E."/>
        </authorList>
    </citation>
    <scope>NUCLEOTIDE SEQUENCE [LARGE SCALE GENOMIC DNA]</scope>
    <source>
        <strain evidence="6 7">M42-189</strain>
    </source>
</reference>
<dbReference type="CDD" id="cd06223">
    <property type="entry name" value="PRTases_typeI"/>
    <property type="match status" value="1"/>
</dbReference>
<comment type="caution">
    <text evidence="6">The sequence shown here is derived from an EMBL/GenBank/DDBJ whole genome shotgun (WGS) entry which is preliminary data.</text>
</comment>